<dbReference type="SMART" id="SM00490">
    <property type="entry name" value="HELICc"/>
    <property type="match status" value="1"/>
</dbReference>
<dbReference type="CDD" id="cd17946">
    <property type="entry name" value="DEADc_DDX24"/>
    <property type="match status" value="1"/>
</dbReference>
<evidence type="ECO:0000256" key="9">
    <source>
        <dbReference type="RuleBase" id="RU365068"/>
    </source>
</evidence>
<gene>
    <name evidence="14" type="ORF">WHR41_07276</name>
</gene>
<feature type="domain" description="Helicase C-terminal" evidence="12">
    <location>
        <begin position="506"/>
        <end position="660"/>
    </location>
</feature>
<evidence type="ECO:0000259" key="11">
    <source>
        <dbReference type="PROSITE" id="PS51192"/>
    </source>
</evidence>
<dbReference type="GO" id="GO:0005730">
    <property type="term" value="C:nucleolus"/>
    <property type="evidence" value="ECO:0007669"/>
    <property type="project" value="UniProtKB-SubCell"/>
</dbReference>
<feature type="region of interest" description="Disordered" evidence="10">
    <location>
        <begin position="1"/>
        <end position="59"/>
    </location>
</feature>
<evidence type="ECO:0000313" key="14">
    <source>
        <dbReference type="EMBL" id="KAL1584190.1"/>
    </source>
</evidence>
<evidence type="ECO:0000256" key="10">
    <source>
        <dbReference type="SAM" id="MobiDB-lite"/>
    </source>
</evidence>
<keyword evidence="15" id="KW-1185">Reference proteome</keyword>
<dbReference type="Pfam" id="PF00271">
    <property type="entry name" value="Helicase_C"/>
    <property type="match status" value="1"/>
</dbReference>
<name>A0AB34KHF8_9PEZI</name>
<evidence type="ECO:0000256" key="2">
    <source>
        <dbReference type="ARBA" id="ARBA00022552"/>
    </source>
</evidence>
<feature type="region of interest" description="Disordered" evidence="10">
    <location>
        <begin position="713"/>
        <end position="745"/>
    </location>
</feature>
<dbReference type="InterPro" id="IPR014001">
    <property type="entry name" value="Helicase_ATP-bd"/>
</dbReference>
<evidence type="ECO:0000259" key="12">
    <source>
        <dbReference type="PROSITE" id="PS51194"/>
    </source>
</evidence>
<dbReference type="Gene3D" id="3.40.50.300">
    <property type="entry name" value="P-loop containing nucleotide triphosphate hydrolases"/>
    <property type="match status" value="2"/>
</dbReference>
<comment type="domain">
    <text evidence="9">The Q motif is unique to and characteristic of the DEAD box family of RNA helicases and controls ATP binding and hydrolysis.</text>
</comment>
<dbReference type="GO" id="GO:0003724">
    <property type="term" value="F:RNA helicase activity"/>
    <property type="evidence" value="ECO:0007669"/>
    <property type="project" value="UniProtKB-EC"/>
</dbReference>
<dbReference type="InterPro" id="IPR014014">
    <property type="entry name" value="RNA_helicase_DEAD_Q_motif"/>
</dbReference>
<evidence type="ECO:0000313" key="15">
    <source>
        <dbReference type="Proteomes" id="UP000803884"/>
    </source>
</evidence>
<keyword evidence="5 9" id="KW-0347">Helicase</keyword>
<keyword evidence="3 9" id="KW-0547">Nucleotide-binding</keyword>
<comment type="function">
    <text evidence="9">RNA helicase.</text>
</comment>
<dbReference type="GeneID" id="96008719"/>
<dbReference type="SMART" id="SM00487">
    <property type="entry name" value="DEXDc"/>
    <property type="match status" value="1"/>
</dbReference>
<comment type="caution">
    <text evidence="14">The sequence shown here is derived from an EMBL/GenBank/DDBJ whole genome shotgun (WGS) entry which is preliminary data.</text>
</comment>
<dbReference type="Pfam" id="PF00270">
    <property type="entry name" value="DEAD"/>
    <property type="match status" value="1"/>
</dbReference>
<dbReference type="EC" id="3.6.4.13" evidence="9"/>
<keyword evidence="2" id="KW-0698">rRNA processing</keyword>
<organism evidence="14 15">
    <name type="scientific">Cladosporium halotolerans</name>
    <dbReference type="NCBI Taxonomy" id="1052096"/>
    <lineage>
        <taxon>Eukaryota</taxon>
        <taxon>Fungi</taxon>
        <taxon>Dikarya</taxon>
        <taxon>Ascomycota</taxon>
        <taxon>Pezizomycotina</taxon>
        <taxon>Dothideomycetes</taxon>
        <taxon>Dothideomycetidae</taxon>
        <taxon>Cladosporiales</taxon>
        <taxon>Cladosporiaceae</taxon>
        <taxon>Cladosporium</taxon>
    </lineage>
</organism>
<comment type="catalytic activity">
    <reaction evidence="9">
        <text>ATP + H2O = ADP + phosphate + H(+)</text>
        <dbReference type="Rhea" id="RHEA:13065"/>
        <dbReference type="ChEBI" id="CHEBI:15377"/>
        <dbReference type="ChEBI" id="CHEBI:15378"/>
        <dbReference type="ChEBI" id="CHEBI:30616"/>
        <dbReference type="ChEBI" id="CHEBI:43474"/>
        <dbReference type="ChEBI" id="CHEBI:456216"/>
        <dbReference type="EC" id="3.6.4.13"/>
    </reaction>
</comment>
<dbReference type="EMBL" id="JAAQHG020000028">
    <property type="protein sequence ID" value="KAL1584190.1"/>
    <property type="molecule type" value="Genomic_DNA"/>
</dbReference>
<dbReference type="AlphaFoldDB" id="A0AB34KHF8"/>
<evidence type="ECO:0000256" key="7">
    <source>
        <dbReference type="ARBA" id="ARBA00022884"/>
    </source>
</evidence>
<dbReference type="PROSITE" id="PS51194">
    <property type="entry name" value="HELICASE_CTER"/>
    <property type="match status" value="1"/>
</dbReference>
<feature type="compositionally biased region" description="Basic and acidic residues" evidence="10">
    <location>
        <begin position="132"/>
        <end position="142"/>
    </location>
</feature>
<dbReference type="RefSeq" id="XP_069227296.1">
    <property type="nucleotide sequence ID" value="XM_069375881.1"/>
</dbReference>
<dbReference type="Proteomes" id="UP000803884">
    <property type="component" value="Unassembled WGS sequence"/>
</dbReference>
<dbReference type="SUPFAM" id="SSF52540">
    <property type="entry name" value="P-loop containing nucleoside triphosphate hydrolases"/>
    <property type="match status" value="1"/>
</dbReference>
<evidence type="ECO:0000256" key="4">
    <source>
        <dbReference type="ARBA" id="ARBA00022801"/>
    </source>
</evidence>
<dbReference type="GO" id="GO:0005524">
    <property type="term" value="F:ATP binding"/>
    <property type="evidence" value="ECO:0007669"/>
    <property type="project" value="UniProtKB-UniRule"/>
</dbReference>
<proteinExistence type="inferred from homology"/>
<evidence type="ECO:0000256" key="5">
    <source>
        <dbReference type="ARBA" id="ARBA00022806"/>
    </source>
</evidence>
<dbReference type="InterPro" id="IPR001650">
    <property type="entry name" value="Helicase_C-like"/>
</dbReference>
<dbReference type="GO" id="GO:0003723">
    <property type="term" value="F:RNA binding"/>
    <property type="evidence" value="ECO:0007669"/>
    <property type="project" value="UniProtKB-UniRule"/>
</dbReference>
<accession>A0AB34KHF8</accession>
<comment type="similarity">
    <text evidence="9">Belongs to the DEAD box helicase family.</text>
</comment>
<feature type="domain" description="DEAD-box RNA helicase Q" evidence="13">
    <location>
        <begin position="208"/>
        <end position="236"/>
    </location>
</feature>
<keyword evidence="4 9" id="KW-0378">Hydrolase</keyword>
<dbReference type="InterPro" id="IPR000629">
    <property type="entry name" value="RNA-helicase_DEAD-box_CS"/>
</dbReference>
<keyword evidence="7 9" id="KW-0694">RNA-binding</keyword>
<feature type="region of interest" description="Disordered" evidence="10">
    <location>
        <begin position="394"/>
        <end position="423"/>
    </location>
</feature>
<feature type="compositionally biased region" description="Basic and acidic residues" evidence="10">
    <location>
        <begin position="46"/>
        <end position="59"/>
    </location>
</feature>
<dbReference type="PANTHER" id="PTHR24031">
    <property type="entry name" value="RNA HELICASE"/>
    <property type="match status" value="1"/>
</dbReference>
<dbReference type="PROSITE" id="PS00039">
    <property type="entry name" value="DEAD_ATP_HELICASE"/>
    <property type="match status" value="1"/>
</dbReference>
<evidence type="ECO:0000256" key="6">
    <source>
        <dbReference type="ARBA" id="ARBA00022840"/>
    </source>
</evidence>
<comment type="subcellular location">
    <subcellularLocation>
        <location evidence="1">Nucleus</location>
        <location evidence="1">Nucleolus</location>
    </subcellularLocation>
</comment>
<feature type="domain" description="Helicase ATP-binding" evidence="11">
    <location>
        <begin position="239"/>
        <end position="454"/>
    </location>
</feature>
<evidence type="ECO:0000256" key="1">
    <source>
        <dbReference type="ARBA" id="ARBA00004604"/>
    </source>
</evidence>
<dbReference type="CDD" id="cd18787">
    <property type="entry name" value="SF2_C_DEAD"/>
    <property type="match status" value="1"/>
</dbReference>
<evidence type="ECO:0000256" key="3">
    <source>
        <dbReference type="ARBA" id="ARBA00022741"/>
    </source>
</evidence>
<dbReference type="InterPro" id="IPR027417">
    <property type="entry name" value="P-loop_NTPase"/>
</dbReference>
<dbReference type="PROSITE" id="PS51192">
    <property type="entry name" value="HELICASE_ATP_BIND_1"/>
    <property type="match status" value="1"/>
</dbReference>
<feature type="short sequence motif" description="Q motif" evidence="8">
    <location>
        <begin position="208"/>
        <end position="236"/>
    </location>
</feature>
<dbReference type="InterPro" id="IPR011545">
    <property type="entry name" value="DEAD/DEAH_box_helicase_dom"/>
</dbReference>
<sequence>MAAEGKRALPPKVAAMKARKRQKTEQPSTAERPAKKAKTGNGRQPVRLDKLPWKDVSMPDRMDDYEGFFGLEEIDDVDVLRDDATGKVSYVTRHEPTAEESDEYESDGEEFTGFGDDEPDVPEPAAVPADEVEVKKNGKEADVPEPASVPADEVKAKKEKKSKAEPKPKEDAKSKAQKSATEKAVAPSAQGAFHGLDAADDDEETDISEWLPLKLSPDTMSALAKLKFAKPSTIQSAAIPEILEGHDVIGKASTGSGKTLAFGIPILERFLEQRSVRQKSERKSPLALILSPTRELAHQLSDHLQALCSNNLFEGPLIATITGGLSVQKQQRQLKDADIVVGTPGRLWEVISDGHGFMDALKELQFLVVDEADRLLSEGHFKEVEEILNVLDRQVTENEDPEPTNNIPQKKKGKNAKDTKNAVQGQRQTLVFSATFDRGLQKKLAGKAQAGGGDLMSNRESMEYLLKKLNFREETPKFVDVNPITQMATGLKEGMIECGGTEKDLYLYTLLLHYRNARTLVFCNSISAVKRITPFLQNLELPALALHSGMIQKARLRSVERFKDTKENKSAPILVATDVAARGLDIPNVQLVVHYHLPRAADMYVHRSGRTARAGQQGSSILICGPEEVNGTRRLIAKVHAKSALGHEDDASVAAKQGYYIRSLDMDRRIVSRLRPRAQLAKKLADMATAKTKKSKEDDFMRAAAEELGVEYDSEEFEKQAPGRQGRGANRKKKEREAADMTKGEAAAMRAELKDLLKQRVNVGVSEKYLTSGRVDIDELLRQQELGQGKTGEFLGSASLGLEDL</sequence>
<feature type="compositionally biased region" description="Acidic residues" evidence="10">
    <location>
        <begin position="98"/>
        <end position="121"/>
    </location>
</feature>
<protein>
    <recommendedName>
        <fullName evidence="9">ATP-dependent RNA helicase</fullName>
        <ecNumber evidence="9">3.6.4.13</ecNumber>
    </recommendedName>
</protein>
<dbReference type="PROSITE" id="PS51195">
    <property type="entry name" value="Q_MOTIF"/>
    <property type="match status" value="1"/>
</dbReference>
<keyword evidence="6 9" id="KW-0067">ATP-binding</keyword>
<evidence type="ECO:0000259" key="13">
    <source>
        <dbReference type="PROSITE" id="PS51195"/>
    </source>
</evidence>
<feature type="region of interest" description="Disordered" evidence="10">
    <location>
        <begin position="86"/>
        <end position="204"/>
    </location>
</feature>
<reference evidence="14 15" key="1">
    <citation type="journal article" date="2020" name="Microbiol. Resour. Announc.">
        <title>Draft Genome Sequence of a Cladosporium Species Isolated from the Mesophotic Ascidian Didemnum maculosum.</title>
        <authorList>
            <person name="Gioti A."/>
            <person name="Siaperas R."/>
            <person name="Nikolaivits E."/>
            <person name="Le Goff G."/>
            <person name="Ouazzani J."/>
            <person name="Kotoulas G."/>
            <person name="Topakas E."/>
        </authorList>
    </citation>
    <scope>NUCLEOTIDE SEQUENCE [LARGE SCALE GENOMIC DNA]</scope>
    <source>
        <strain evidence="14 15">TM138-S3</strain>
    </source>
</reference>
<dbReference type="GO" id="GO:0016787">
    <property type="term" value="F:hydrolase activity"/>
    <property type="evidence" value="ECO:0007669"/>
    <property type="project" value="UniProtKB-KW"/>
</dbReference>
<feature type="compositionally biased region" description="Basic and acidic residues" evidence="10">
    <location>
        <begin position="152"/>
        <end position="174"/>
    </location>
</feature>
<evidence type="ECO:0000256" key="8">
    <source>
        <dbReference type="PROSITE-ProRule" id="PRU00552"/>
    </source>
</evidence>
<dbReference type="GO" id="GO:0006364">
    <property type="term" value="P:rRNA processing"/>
    <property type="evidence" value="ECO:0007669"/>
    <property type="project" value="UniProtKB-KW"/>
</dbReference>